<keyword evidence="9" id="KW-1185">Reference proteome</keyword>
<feature type="compositionally biased region" description="Basic residues" evidence="6">
    <location>
        <begin position="27"/>
        <end position="38"/>
    </location>
</feature>
<feature type="compositionally biased region" description="Polar residues" evidence="6">
    <location>
        <begin position="274"/>
        <end position="283"/>
    </location>
</feature>
<dbReference type="InterPro" id="IPR028591">
    <property type="entry name" value="DIS3L2"/>
</dbReference>
<dbReference type="GO" id="GO:0046872">
    <property type="term" value="F:metal ion binding"/>
    <property type="evidence" value="ECO:0007669"/>
    <property type="project" value="UniProtKB-KW"/>
</dbReference>
<comment type="caution">
    <text evidence="8">The sequence shown here is derived from an EMBL/GenBank/DDBJ whole genome shotgun (WGS) entry which is preliminary data.</text>
</comment>
<dbReference type="GO" id="GO:0003723">
    <property type="term" value="F:RNA binding"/>
    <property type="evidence" value="ECO:0007669"/>
    <property type="project" value="UniProtKB-KW"/>
</dbReference>
<evidence type="ECO:0000256" key="5">
    <source>
        <dbReference type="HAMAP-Rule" id="MF_03045"/>
    </source>
</evidence>
<dbReference type="SUPFAM" id="SSF50249">
    <property type="entry name" value="Nucleic acid-binding proteins"/>
    <property type="match status" value="2"/>
</dbReference>
<feature type="region of interest" description="Disordered" evidence="6">
    <location>
        <begin position="1"/>
        <end position="73"/>
    </location>
</feature>
<proteinExistence type="inferred from homology"/>
<dbReference type="InterPro" id="IPR050180">
    <property type="entry name" value="RNR_Ribonuclease"/>
</dbReference>
<feature type="binding site" evidence="5">
    <location>
        <position position="525"/>
    </location>
    <ligand>
        <name>Mg(2+)</name>
        <dbReference type="ChEBI" id="CHEBI:18420"/>
    </ligand>
</feature>
<feature type="compositionally biased region" description="Basic and acidic residues" evidence="6">
    <location>
        <begin position="226"/>
        <end position="240"/>
    </location>
</feature>
<keyword evidence="5" id="KW-0540">Nuclease</keyword>
<dbReference type="InterPro" id="IPR041505">
    <property type="entry name" value="Dis3_CSD2"/>
</dbReference>
<evidence type="ECO:0000259" key="7">
    <source>
        <dbReference type="SMART" id="SM00955"/>
    </source>
</evidence>
<evidence type="ECO:0000313" key="9">
    <source>
        <dbReference type="Proteomes" id="UP001567538"/>
    </source>
</evidence>
<dbReference type="PANTHER" id="PTHR23355">
    <property type="entry name" value="RIBONUCLEASE"/>
    <property type="match status" value="1"/>
</dbReference>
<evidence type="ECO:0000313" key="8">
    <source>
        <dbReference type="EMBL" id="KAL1561270.1"/>
    </source>
</evidence>
<keyword evidence="3 5" id="KW-0460">Magnesium</keyword>
<dbReference type="GO" id="GO:1990074">
    <property type="term" value="P:polyuridylation-dependent mRNA catabolic process"/>
    <property type="evidence" value="ECO:0007669"/>
    <property type="project" value="UniProtKB-UniRule"/>
</dbReference>
<keyword evidence="4 5" id="KW-0694">RNA-binding</keyword>
<comment type="similarity">
    <text evidence="5">Belongs to the RNR ribonuclease family. DIS3L2 subfamily.</text>
</comment>
<organism evidence="8 9">
    <name type="scientific">Salvia divinorum</name>
    <name type="common">Maria pastora</name>
    <name type="synonym">Diviner's sage</name>
    <dbReference type="NCBI Taxonomy" id="28513"/>
    <lineage>
        <taxon>Eukaryota</taxon>
        <taxon>Viridiplantae</taxon>
        <taxon>Streptophyta</taxon>
        <taxon>Embryophyta</taxon>
        <taxon>Tracheophyta</taxon>
        <taxon>Spermatophyta</taxon>
        <taxon>Magnoliopsida</taxon>
        <taxon>eudicotyledons</taxon>
        <taxon>Gunneridae</taxon>
        <taxon>Pentapetalae</taxon>
        <taxon>asterids</taxon>
        <taxon>lamiids</taxon>
        <taxon>Lamiales</taxon>
        <taxon>Lamiaceae</taxon>
        <taxon>Nepetoideae</taxon>
        <taxon>Mentheae</taxon>
        <taxon>Salviinae</taxon>
        <taxon>Salvia</taxon>
        <taxon>Salvia subgen. Calosphace</taxon>
    </lineage>
</organism>
<accession>A0ABD1HXS7</accession>
<dbReference type="HAMAP" id="MF_03045">
    <property type="entry name" value="DIS3L2"/>
    <property type="match status" value="1"/>
</dbReference>
<dbReference type="GO" id="GO:0000932">
    <property type="term" value="C:P-body"/>
    <property type="evidence" value="ECO:0007669"/>
    <property type="project" value="UniProtKB-SubCell"/>
</dbReference>
<dbReference type="InterPro" id="IPR001900">
    <property type="entry name" value="RNase_II/R"/>
</dbReference>
<feature type="binding site" evidence="5">
    <location>
        <position position="516"/>
    </location>
    <ligand>
        <name>Mg(2+)</name>
        <dbReference type="ChEBI" id="CHEBI:18420"/>
    </ligand>
</feature>
<dbReference type="EC" id="3.1.13.-" evidence="5"/>
<keyword evidence="5" id="KW-0464">Manganese</keyword>
<reference evidence="8 9" key="1">
    <citation type="submission" date="2024-06" db="EMBL/GenBank/DDBJ databases">
        <title>A chromosome level genome sequence of Diviner's sage (Salvia divinorum).</title>
        <authorList>
            <person name="Ford S.A."/>
            <person name="Ro D.-K."/>
            <person name="Ness R.W."/>
            <person name="Phillips M.A."/>
        </authorList>
    </citation>
    <scope>NUCLEOTIDE SEQUENCE [LARGE SCALE GENOMIC DNA]</scope>
    <source>
        <strain evidence="8">SAF-2024a</strain>
        <tissue evidence="8">Leaf</tissue>
    </source>
</reference>
<dbReference type="Pfam" id="PF00773">
    <property type="entry name" value="RNB"/>
    <property type="match status" value="1"/>
</dbReference>
<dbReference type="Gene3D" id="2.40.50.690">
    <property type="match status" value="1"/>
</dbReference>
<feature type="compositionally biased region" description="Low complexity" evidence="6">
    <location>
        <begin position="104"/>
        <end position="120"/>
    </location>
</feature>
<dbReference type="GO" id="GO:0000956">
    <property type="term" value="P:nuclear-transcribed mRNA catabolic process"/>
    <property type="evidence" value="ECO:0007669"/>
    <property type="project" value="UniProtKB-UniRule"/>
</dbReference>
<keyword evidence="5" id="KW-0269">Exonuclease</keyword>
<evidence type="ECO:0000256" key="2">
    <source>
        <dbReference type="ARBA" id="ARBA00022723"/>
    </source>
</evidence>
<sequence length="1082" mass="119947">MGSLIAESSVVSTHTDDNFVDSDLRDSKKKKRRARKSKQSPSVGETDLDASSSQIANASSDGHHQPPQETNVGTGLMASKHVDELATDGNLVNQQSVPPKGEGPLSLSPVPEPASSEEPVGPVLIARPMDSLARRTYFPPHWSTDATNKALEKGELVRALFRVNAHNRLEAYCKIDGVQTDILISNMVAQNRAIDGDTVDIAIDSPSLWPRMKGSVEIINNAESDNNLHDGRRHAQDRSSGKCNLDVEPQNGFSSNNGFVAKGGTSQDDESCPGETSHNYSNKNEVLSEDYVGGCQLSTSEGYVGGCQLSTSDSSMQSCLGDAHDSRISLEKLCALTGLYPSKRPTGSVVAITERSIRRDYIVGFLSVKQWLYSRAIKKKSSRKNKYQPEQNQGYVLLTPTDPKLTKMTVSIINLPASIRKRLEAGDLTIESDLVAARVVSWVEESYIPDACVVQVFGRGSDAEAQIAAILFENAIDASEFSSEVMLCLPHIPWEIPEAELESRRDLRNLCIFTIDPSTATDLDDALSVEMLPDGNFRVGVHIADVSYFVLPDTALDTDARIRSTSVYLLLRKLPMLPPMLSNDVASLNPGVDRLSFSIIWDMNSSGEVLEHWIGRTIIRSCCKLSYEHAQEIIDGLFDSHNCSQTVKPWPNLYGQFEWSDIIESVKRLHEISRLLRRNRFGDGALSLESPKVVYLFDEEGVPYDTVFSERKDSDSLVEEFMLLANRTAAEVITRAYPSSALLRRHPKPNPRKLREFQAFCNKHGLKLDVSSSAHLHRSLEHIRGEVGDDSVLCDILMSYAARPMQLASYFCSGEFEDSDDHGHYALAVPLYTHFTSPLRRYPDIVVHRTLAAALEAEDVYLNRIRVLRNIAKEEKLGRCFTGVHFDKDEIETAEARDVLFAEAARYGIPPSLSDVAAHCNERKRAARHVKDATGKLYMWLLLRKKQILISEARVLGLGPRFMSIYITKLAIERRIYYDEVDGLTAEWLDATSTLVISQSHKLSNKKSSPGRSSKTVDEVALLVSPVEGESQTYGDATDCEPVFFPLTLHPLSTIPVALHAVGGDDGPIDIEARMYVSSYFH</sequence>
<evidence type="ECO:0000256" key="3">
    <source>
        <dbReference type="ARBA" id="ARBA00022842"/>
    </source>
</evidence>
<dbReference type="SMART" id="SM00955">
    <property type="entry name" value="RNB"/>
    <property type="match status" value="1"/>
</dbReference>
<feature type="region of interest" description="Disordered" evidence="6">
    <location>
        <begin position="223"/>
        <end position="283"/>
    </location>
</feature>
<feature type="site" description="Important for catalytic activity" evidence="5">
    <location>
        <position position="524"/>
    </location>
</feature>
<dbReference type="InterPro" id="IPR012340">
    <property type="entry name" value="NA-bd_OB-fold"/>
</dbReference>
<comment type="cofactor">
    <cofactor evidence="5">
        <name>Mg(2+)</name>
        <dbReference type="ChEBI" id="CHEBI:18420"/>
    </cofactor>
    <cofactor evidence="5">
        <name>Mn(2+)</name>
        <dbReference type="ChEBI" id="CHEBI:29035"/>
    </cofactor>
</comment>
<evidence type="ECO:0000256" key="4">
    <source>
        <dbReference type="ARBA" id="ARBA00022884"/>
    </source>
</evidence>
<feature type="compositionally biased region" description="Polar residues" evidence="6">
    <location>
        <begin position="39"/>
        <end position="60"/>
    </location>
</feature>
<comment type="subcellular location">
    <subcellularLocation>
        <location evidence="5">Cytoplasm</location>
    </subcellularLocation>
    <subcellularLocation>
        <location evidence="5">Cytoplasm</location>
        <location evidence="5">P-body</location>
    </subcellularLocation>
</comment>
<evidence type="ECO:0000256" key="1">
    <source>
        <dbReference type="ARBA" id="ARBA00022490"/>
    </source>
</evidence>
<protein>
    <recommendedName>
        <fullName evidence="5">DIS3-like exonuclease 2</fullName>
        <ecNumber evidence="5">3.1.13.-</ecNumber>
    </recommendedName>
</protein>
<dbReference type="InterPro" id="IPR022966">
    <property type="entry name" value="RNase_II/R_CS"/>
</dbReference>
<dbReference type="Pfam" id="PF17849">
    <property type="entry name" value="OB_Dis3"/>
    <property type="match status" value="1"/>
</dbReference>
<feature type="domain" description="RNB" evidence="7">
    <location>
        <begin position="504"/>
        <end position="857"/>
    </location>
</feature>
<dbReference type="GO" id="GO:0000175">
    <property type="term" value="F:3'-5'-RNA exonuclease activity"/>
    <property type="evidence" value="ECO:0007669"/>
    <property type="project" value="UniProtKB-UniRule"/>
</dbReference>
<dbReference type="EMBL" id="JBEAFC010000003">
    <property type="protein sequence ID" value="KAL1561270.1"/>
    <property type="molecule type" value="Genomic_DNA"/>
</dbReference>
<feature type="region of interest" description="Disordered" evidence="6">
    <location>
        <begin position="91"/>
        <end position="120"/>
    </location>
</feature>
<name>A0ABD1HXS7_SALDI</name>
<evidence type="ECO:0000256" key="6">
    <source>
        <dbReference type="SAM" id="MobiDB-lite"/>
    </source>
</evidence>
<gene>
    <name evidence="8" type="ORF">AAHA92_03992</name>
</gene>
<comment type="function">
    <text evidence="5">3'-5'-exoribonuclease that specifically recognizes RNAs polyuridylated at their 3' end and mediates their degradation. Component of an exosome-independent RNA degradation pathway that mediates degradation of cytoplasmic mRNAs that have been deadenylated and subsequently uridylated at their 3'.</text>
</comment>
<keyword evidence="1 5" id="KW-0963">Cytoplasm</keyword>
<dbReference type="PANTHER" id="PTHR23355:SF9">
    <property type="entry name" value="DIS3-LIKE EXONUCLEASE 2"/>
    <property type="match status" value="1"/>
</dbReference>
<dbReference type="PROSITE" id="PS01175">
    <property type="entry name" value="RIBONUCLEASE_II"/>
    <property type="match status" value="1"/>
</dbReference>
<keyword evidence="5" id="KW-0378">Hydrolase</keyword>
<dbReference type="Gene3D" id="2.40.50.700">
    <property type="match status" value="1"/>
</dbReference>
<feature type="compositionally biased region" description="Basic and acidic residues" evidence="6">
    <location>
        <begin position="14"/>
        <end position="26"/>
    </location>
</feature>
<dbReference type="Proteomes" id="UP001567538">
    <property type="component" value="Unassembled WGS sequence"/>
</dbReference>
<dbReference type="AlphaFoldDB" id="A0ABD1HXS7"/>
<keyword evidence="2 5" id="KW-0479">Metal-binding</keyword>